<dbReference type="InterPro" id="IPR009836">
    <property type="entry name" value="GRDP-like"/>
</dbReference>
<dbReference type="EMBL" id="KN824322">
    <property type="protein sequence ID" value="KIM24601.1"/>
    <property type="molecule type" value="Genomic_DNA"/>
</dbReference>
<evidence type="ECO:0000313" key="3">
    <source>
        <dbReference type="Proteomes" id="UP000054097"/>
    </source>
</evidence>
<dbReference type="HOGENOM" id="CLU_010103_1_0_1"/>
<dbReference type="OrthoDB" id="2684236at2759"/>
<dbReference type="Pfam" id="PF07173">
    <property type="entry name" value="GRDP-like"/>
    <property type="match status" value="1"/>
</dbReference>
<keyword evidence="3" id="KW-1185">Reference proteome</keyword>
<organism evidence="2 3">
    <name type="scientific">Serendipita vermifera MAFF 305830</name>
    <dbReference type="NCBI Taxonomy" id="933852"/>
    <lineage>
        <taxon>Eukaryota</taxon>
        <taxon>Fungi</taxon>
        <taxon>Dikarya</taxon>
        <taxon>Basidiomycota</taxon>
        <taxon>Agaricomycotina</taxon>
        <taxon>Agaricomycetes</taxon>
        <taxon>Sebacinales</taxon>
        <taxon>Serendipitaceae</taxon>
        <taxon>Serendipita</taxon>
    </lineage>
</organism>
<feature type="region of interest" description="Disordered" evidence="1">
    <location>
        <begin position="442"/>
        <end position="478"/>
    </location>
</feature>
<dbReference type="Proteomes" id="UP000054097">
    <property type="component" value="Unassembled WGS sequence"/>
</dbReference>
<protein>
    <submittedName>
        <fullName evidence="2">Uncharacterized protein</fullName>
    </submittedName>
</protein>
<feature type="compositionally biased region" description="Low complexity" evidence="1">
    <location>
        <begin position="444"/>
        <end position="453"/>
    </location>
</feature>
<evidence type="ECO:0000313" key="2">
    <source>
        <dbReference type="EMBL" id="KIM24601.1"/>
    </source>
</evidence>
<dbReference type="PANTHER" id="PTHR34365">
    <property type="entry name" value="ENOLASE (DUF1399)"/>
    <property type="match status" value="1"/>
</dbReference>
<accession>A0A0C3AZG7</accession>
<sequence length="512" mass="57652">MSGKWTGPFPSWCEEVVPPLDVMMVWHTYLLNPRRYHEDSIRRDTPFARRLAAIQSMPITLIASLIDPGSLEPTLPSYYREAFFELTSGLPFMYSIHTRTEDVVELTCPRCDAPNARVPWIVPGAGTGFGEAGFTYTCQRCRMEFTRNIMGVRRFCEEVVRRRAGEKVYFAGTLIDGKEGEVIAKMRSFHIVQRIVHVFKLSKVYDEDDIISQATELAKNMQWSTHEIALHAHHALVPQKKFRPGDPLFPRVQEVFDAYSGAGYASLDLVACVLRRSVFLQTLEGIGWLGSRRFHSGCAQAPIFRAIARYHAFMDLIVATNAGPLVPTLDIDLVWHTHQLSNENYREDTLRLMGHIPGHDYPLQPAVFQEAFRATATGWMNRFGTPYSTCGCASLGSKLDEIKQKGSTSKLRLLSHKGKTKSVLGFLASSDTSNTSRLDFLSGLSSPSSSRTSRPSEESRLTPSLIGEEEEGWASHPSEHAVIHSPEQVHMHCARLSRVERTPRTEDILRDI</sequence>
<evidence type="ECO:0000256" key="1">
    <source>
        <dbReference type="SAM" id="MobiDB-lite"/>
    </source>
</evidence>
<reference evidence="2 3" key="1">
    <citation type="submission" date="2014-04" db="EMBL/GenBank/DDBJ databases">
        <authorList>
            <consortium name="DOE Joint Genome Institute"/>
            <person name="Kuo A."/>
            <person name="Zuccaro A."/>
            <person name="Kohler A."/>
            <person name="Nagy L.G."/>
            <person name="Floudas D."/>
            <person name="Copeland A."/>
            <person name="Barry K.W."/>
            <person name="Cichocki N."/>
            <person name="Veneault-Fourrey C."/>
            <person name="LaButti K."/>
            <person name="Lindquist E.A."/>
            <person name="Lipzen A."/>
            <person name="Lundell T."/>
            <person name="Morin E."/>
            <person name="Murat C."/>
            <person name="Sun H."/>
            <person name="Tunlid A."/>
            <person name="Henrissat B."/>
            <person name="Grigoriev I.V."/>
            <person name="Hibbett D.S."/>
            <person name="Martin F."/>
            <person name="Nordberg H.P."/>
            <person name="Cantor M.N."/>
            <person name="Hua S.X."/>
        </authorList>
    </citation>
    <scope>NUCLEOTIDE SEQUENCE [LARGE SCALE GENOMIC DNA]</scope>
    <source>
        <strain evidence="2 3">MAFF 305830</strain>
    </source>
</reference>
<dbReference type="AlphaFoldDB" id="A0A0C3AZG7"/>
<dbReference type="STRING" id="933852.A0A0C3AZG7"/>
<gene>
    <name evidence="2" type="ORF">M408DRAFT_26895</name>
</gene>
<dbReference type="PANTHER" id="PTHR34365:SF7">
    <property type="entry name" value="GLYCINE-RICH DOMAIN-CONTAINING PROTEIN 1"/>
    <property type="match status" value="1"/>
</dbReference>
<reference evidence="3" key="2">
    <citation type="submission" date="2015-01" db="EMBL/GenBank/DDBJ databases">
        <title>Evolutionary Origins and Diversification of the Mycorrhizal Mutualists.</title>
        <authorList>
            <consortium name="DOE Joint Genome Institute"/>
            <consortium name="Mycorrhizal Genomics Consortium"/>
            <person name="Kohler A."/>
            <person name="Kuo A."/>
            <person name="Nagy L.G."/>
            <person name="Floudas D."/>
            <person name="Copeland A."/>
            <person name="Barry K.W."/>
            <person name="Cichocki N."/>
            <person name="Veneault-Fourrey C."/>
            <person name="LaButti K."/>
            <person name="Lindquist E.A."/>
            <person name="Lipzen A."/>
            <person name="Lundell T."/>
            <person name="Morin E."/>
            <person name="Murat C."/>
            <person name="Riley R."/>
            <person name="Ohm R."/>
            <person name="Sun H."/>
            <person name="Tunlid A."/>
            <person name="Henrissat B."/>
            <person name="Grigoriev I.V."/>
            <person name="Hibbett D.S."/>
            <person name="Martin F."/>
        </authorList>
    </citation>
    <scope>NUCLEOTIDE SEQUENCE [LARGE SCALE GENOMIC DNA]</scope>
    <source>
        <strain evidence="3">MAFF 305830</strain>
    </source>
</reference>
<proteinExistence type="predicted"/>
<name>A0A0C3AZG7_SERVB</name>